<reference evidence="1" key="1">
    <citation type="journal article" date="2013" name="Genetics">
        <title>The draft genome and transcriptome of Panagrellus redivivus are shaped by the harsh demands of a free-living lifestyle.</title>
        <authorList>
            <person name="Srinivasan J."/>
            <person name="Dillman A.R."/>
            <person name="Macchietto M.G."/>
            <person name="Heikkinen L."/>
            <person name="Lakso M."/>
            <person name="Fracchia K.M."/>
            <person name="Antoshechkin I."/>
            <person name="Mortazavi A."/>
            <person name="Wong G."/>
            <person name="Sternberg P.W."/>
        </authorList>
    </citation>
    <scope>NUCLEOTIDE SEQUENCE [LARGE SCALE GENOMIC DNA]</scope>
    <source>
        <strain evidence="1">MT8872</strain>
    </source>
</reference>
<evidence type="ECO:0000313" key="2">
    <source>
        <dbReference type="WBParaSite" id="Pan_g890.t1"/>
    </source>
</evidence>
<proteinExistence type="predicted"/>
<accession>A0A7E4WBG1</accession>
<organism evidence="1 2">
    <name type="scientific">Panagrellus redivivus</name>
    <name type="common">Microworm</name>
    <dbReference type="NCBI Taxonomy" id="6233"/>
    <lineage>
        <taxon>Eukaryota</taxon>
        <taxon>Metazoa</taxon>
        <taxon>Ecdysozoa</taxon>
        <taxon>Nematoda</taxon>
        <taxon>Chromadorea</taxon>
        <taxon>Rhabditida</taxon>
        <taxon>Tylenchina</taxon>
        <taxon>Panagrolaimomorpha</taxon>
        <taxon>Panagrolaimoidea</taxon>
        <taxon>Panagrolaimidae</taxon>
        <taxon>Panagrellus</taxon>
    </lineage>
</organism>
<protein>
    <submittedName>
        <fullName evidence="2">BTB_2 domain-containing protein</fullName>
    </submittedName>
</protein>
<sequence>MSKKPKTLLAPAKQQAASVSTDKIYDPLVEVVVVVRGSPPMTARRVALGFRYDQTLHSSHHATTVIDGDLLTDKADIHILFYGGNKN</sequence>
<dbReference type="WBParaSite" id="Pan_g890.t1">
    <property type="protein sequence ID" value="Pan_g890.t1"/>
    <property type="gene ID" value="Pan_g890"/>
</dbReference>
<dbReference type="AlphaFoldDB" id="A0A7E4WBG1"/>
<evidence type="ECO:0000313" key="1">
    <source>
        <dbReference type="Proteomes" id="UP000492821"/>
    </source>
</evidence>
<reference evidence="2" key="2">
    <citation type="submission" date="2020-10" db="UniProtKB">
        <authorList>
            <consortium name="WormBaseParasite"/>
        </authorList>
    </citation>
    <scope>IDENTIFICATION</scope>
</reference>
<dbReference type="Proteomes" id="UP000492821">
    <property type="component" value="Unassembled WGS sequence"/>
</dbReference>
<keyword evidence="1" id="KW-1185">Reference proteome</keyword>
<name>A0A7E4WBG1_PANRE</name>